<name>A0A423VI00_9PEZI</name>
<reference evidence="5 6" key="1">
    <citation type="submission" date="2015-09" db="EMBL/GenBank/DDBJ databases">
        <title>Host preference determinants of Valsa canker pathogens revealed by comparative genomics.</title>
        <authorList>
            <person name="Yin Z."/>
            <person name="Huang L."/>
        </authorList>
    </citation>
    <scope>NUCLEOTIDE SEQUENCE [LARGE SCALE GENOMIC DNA]</scope>
    <source>
        <strain evidence="5 6">03-1</strain>
    </source>
</reference>
<proteinExistence type="predicted"/>
<dbReference type="STRING" id="356882.A0A423VI00"/>
<dbReference type="AlphaFoldDB" id="A0A423VI00"/>
<dbReference type="PANTHER" id="PTHR47424">
    <property type="entry name" value="REGULATORY PROTEIN GAL4"/>
    <property type="match status" value="1"/>
</dbReference>
<keyword evidence="3" id="KW-0539">Nucleus</keyword>
<feature type="compositionally biased region" description="Polar residues" evidence="4">
    <location>
        <begin position="24"/>
        <end position="36"/>
    </location>
</feature>
<evidence type="ECO:0000313" key="5">
    <source>
        <dbReference type="EMBL" id="ROV90645.1"/>
    </source>
</evidence>
<protein>
    <recommendedName>
        <fullName evidence="7">Transcription factor domain-containing protein</fullName>
    </recommendedName>
</protein>
<dbReference type="GO" id="GO:0000978">
    <property type="term" value="F:RNA polymerase II cis-regulatory region sequence-specific DNA binding"/>
    <property type="evidence" value="ECO:0007669"/>
    <property type="project" value="TreeGrafter"/>
</dbReference>
<keyword evidence="6" id="KW-1185">Reference proteome</keyword>
<dbReference type="InterPro" id="IPR051127">
    <property type="entry name" value="Fungal_SecMet_Regulators"/>
</dbReference>
<dbReference type="GO" id="GO:0000981">
    <property type="term" value="F:DNA-binding transcription factor activity, RNA polymerase II-specific"/>
    <property type="evidence" value="ECO:0007669"/>
    <property type="project" value="TreeGrafter"/>
</dbReference>
<comment type="caution">
    <text evidence="5">The sequence shown here is derived from an EMBL/GenBank/DDBJ whole genome shotgun (WGS) entry which is preliminary data.</text>
</comment>
<keyword evidence="2" id="KW-0804">Transcription</keyword>
<dbReference type="GO" id="GO:0000435">
    <property type="term" value="P:positive regulation of transcription from RNA polymerase II promoter by galactose"/>
    <property type="evidence" value="ECO:0007669"/>
    <property type="project" value="TreeGrafter"/>
</dbReference>
<sequence>MNLYRPFVNFDIIRGGKKNHSGSHETNPSPRESSSSGYAPFTASCATTCISHTLSHTQLVHQVLSETDLLDGWHECFQWQWNATVTIVGFLLAHPLGPSTAAARRAAHCAVEAFELFGRNNVAVARSAASVTRDLVAKADLLVARLTGFGEPGLVGSHQKQQQQQAAVDGKSSLAETGEQQDLVQGHASGLLGHTSSPVDQHSLFQTFNGTTDFSGFMDLAMTVDAFNNFDDFLTETCSPAALWDMH</sequence>
<dbReference type="EMBL" id="LKEA01000061">
    <property type="protein sequence ID" value="ROV90645.1"/>
    <property type="molecule type" value="Genomic_DNA"/>
</dbReference>
<evidence type="ECO:0000256" key="4">
    <source>
        <dbReference type="SAM" id="MobiDB-lite"/>
    </source>
</evidence>
<evidence type="ECO:0000313" key="6">
    <source>
        <dbReference type="Proteomes" id="UP000283895"/>
    </source>
</evidence>
<evidence type="ECO:0000256" key="2">
    <source>
        <dbReference type="ARBA" id="ARBA00023163"/>
    </source>
</evidence>
<evidence type="ECO:0008006" key="7">
    <source>
        <dbReference type="Google" id="ProtNLM"/>
    </source>
</evidence>
<dbReference type="OrthoDB" id="2283488at2759"/>
<keyword evidence="1" id="KW-0805">Transcription regulation</keyword>
<feature type="region of interest" description="Disordered" evidence="4">
    <location>
        <begin position="15"/>
        <end position="36"/>
    </location>
</feature>
<dbReference type="GO" id="GO:0005634">
    <property type="term" value="C:nucleus"/>
    <property type="evidence" value="ECO:0007669"/>
    <property type="project" value="TreeGrafter"/>
</dbReference>
<accession>A0A423VI00</accession>
<dbReference type="Proteomes" id="UP000283895">
    <property type="component" value="Unassembled WGS sequence"/>
</dbReference>
<gene>
    <name evidence="5" type="ORF">VMCG_10039</name>
</gene>
<feature type="region of interest" description="Disordered" evidence="4">
    <location>
        <begin position="154"/>
        <end position="179"/>
    </location>
</feature>
<evidence type="ECO:0000256" key="3">
    <source>
        <dbReference type="ARBA" id="ARBA00023242"/>
    </source>
</evidence>
<dbReference type="PANTHER" id="PTHR47424:SF12">
    <property type="entry name" value="TRANSCRIPTION FACTOR ASQA"/>
    <property type="match status" value="1"/>
</dbReference>
<evidence type="ECO:0000256" key="1">
    <source>
        <dbReference type="ARBA" id="ARBA00023015"/>
    </source>
</evidence>
<organism evidence="5 6">
    <name type="scientific">Cytospora schulzeri</name>
    <dbReference type="NCBI Taxonomy" id="448051"/>
    <lineage>
        <taxon>Eukaryota</taxon>
        <taxon>Fungi</taxon>
        <taxon>Dikarya</taxon>
        <taxon>Ascomycota</taxon>
        <taxon>Pezizomycotina</taxon>
        <taxon>Sordariomycetes</taxon>
        <taxon>Sordariomycetidae</taxon>
        <taxon>Diaporthales</taxon>
        <taxon>Cytosporaceae</taxon>
        <taxon>Cytospora</taxon>
    </lineage>
</organism>